<feature type="transmembrane region" description="Helical" evidence="7">
    <location>
        <begin position="113"/>
        <end position="133"/>
    </location>
</feature>
<evidence type="ECO:0000256" key="6">
    <source>
        <dbReference type="ARBA" id="ARBA00023136"/>
    </source>
</evidence>
<name>A0A7Z2ZQB0_9BACL</name>
<dbReference type="InterPro" id="IPR035906">
    <property type="entry name" value="MetI-like_sf"/>
</dbReference>
<reference evidence="9 10" key="1">
    <citation type="submission" date="2020-04" db="EMBL/GenBank/DDBJ databases">
        <title>Genome sequencing of novel species.</title>
        <authorList>
            <person name="Heo J."/>
            <person name="Kim S.-J."/>
            <person name="Kim J.-S."/>
            <person name="Hong S.-B."/>
            <person name="Kwon S.-W."/>
        </authorList>
    </citation>
    <scope>NUCLEOTIDE SEQUENCE [LARGE SCALE GENOMIC DNA]</scope>
    <source>
        <strain evidence="9 10">MFER-1</strain>
    </source>
</reference>
<evidence type="ECO:0000256" key="1">
    <source>
        <dbReference type="ARBA" id="ARBA00004651"/>
    </source>
</evidence>
<dbReference type="PANTHER" id="PTHR43744:SF9">
    <property type="entry name" value="POLYGALACTURONAN_RHAMNOGALACTURONAN TRANSPORT SYSTEM PERMEASE PROTEIN YTCP"/>
    <property type="match status" value="1"/>
</dbReference>
<dbReference type="PANTHER" id="PTHR43744">
    <property type="entry name" value="ABC TRANSPORTER PERMEASE PROTEIN MG189-RELATED-RELATED"/>
    <property type="match status" value="1"/>
</dbReference>
<dbReference type="AlphaFoldDB" id="A0A7Z2ZQB0"/>
<evidence type="ECO:0000256" key="3">
    <source>
        <dbReference type="ARBA" id="ARBA00022475"/>
    </source>
</evidence>
<evidence type="ECO:0000256" key="2">
    <source>
        <dbReference type="ARBA" id="ARBA00022448"/>
    </source>
</evidence>
<keyword evidence="4 7" id="KW-0812">Transmembrane</keyword>
<gene>
    <name evidence="9" type="ORF">HH215_18150</name>
</gene>
<dbReference type="Gene3D" id="1.10.3720.10">
    <property type="entry name" value="MetI-like"/>
    <property type="match status" value="1"/>
</dbReference>
<organism evidence="9 10">
    <name type="scientific">Cohnella herbarum</name>
    <dbReference type="NCBI Taxonomy" id="2728023"/>
    <lineage>
        <taxon>Bacteria</taxon>
        <taxon>Bacillati</taxon>
        <taxon>Bacillota</taxon>
        <taxon>Bacilli</taxon>
        <taxon>Bacillales</taxon>
        <taxon>Paenibacillaceae</taxon>
        <taxon>Cohnella</taxon>
    </lineage>
</organism>
<dbReference type="PROSITE" id="PS50928">
    <property type="entry name" value="ABC_TM1"/>
    <property type="match status" value="1"/>
</dbReference>
<dbReference type="Proteomes" id="UP000502248">
    <property type="component" value="Chromosome"/>
</dbReference>
<dbReference type="SUPFAM" id="SSF161098">
    <property type="entry name" value="MetI-like"/>
    <property type="match status" value="1"/>
</dbReference>
<evidence type="ECO:0000256" key="4">
    <source>
        <dbReference type="ARBA" id="ARBA00022692"/>
    </source>
</evidence>
<keyword evidence="6 7" id="KW-0472">Membrane</keyword>
<keyword evidence="5 7" id="KW-1133">Transmembrane helix</keyword>
<proteinExistence type="predicted"/>
<dbReference type="GO" id="GO:0055085">
    <property type="term" value="P:transmembrane transport"/>
    <property type="evidence" value="ECO:0007669"/>
    <property type="project" value="InterPro"/>
</dbReference>
<keyword evidence="10" id="KW-1185">Reference proteome</keyword>
<feature type="domain" description="ABC transmembrane type-1" evidence="8">
    <location>
        <begin position="78"/>
        <end position="272"/>
    </location>
</feature>
<dbReference type="EMBL" id="CP051680">
    <property type="protein sequence ID" value="QJD88223.1"/>
    <property type="molecule type" value="Genomic_DNA"/>
</dbReference>
<sequence length="298" mass="33673">MMHRNGWLNDRFVTGFAYLFIALFAMMCLYPLLLTVSVSFSSEQAITKNGYSIIPQEFSLDTYRYIFANSGGRILRSYGVTIFVTIAGTLGALLLTSMVAYALSIKKLRYRNIIAFICNFTIIFSAGLIPWYIVNVNYYGLKNSVLALIVPSLFNVWNMFLLRTYFAHISPSLYEAAEVDGANHFTIYWKVALPLSKTALLTVGLMYALQYWNDWWHALIFINDRDLFPLQYFLYNILSNVNAISSGRIPSGASGSITLPAETVKMAVTIITIGPILFLYPFVQKYFVQGIMTGAVKE</sequence>
<feature type="transmembrane region" description="Helical" evidence="7">
    <location>
        <begin position="12"/>
        <end position="33"/>
    </location>
</feature>
<protein>
    <submittedName>
        <fullName evidence="9">Carbohydrate ABC transporter permease</fullName>
    </submittedName>
</protein>
<feature type="transmembrane region" description="Helical" evidence="7">
    <location>
        <begin position="264"/>
        <end position="283"/>
    </location>
</feature>
<feature type="transmembrane region" description="Helical" evidence="7">
    <location>
        <begin position="78"/>
        <end position="101"/>
    </location>
</feature>
<keyword evidence="2" id="KW-0813">Transport</keyword>
<dbReference type="InterPro" id="IPR000515">
    <property type="entry name" value="MetI-like"/>
</dbReference>
<comment type="subcellular location">
    <subcellularLocation>
        <location evidence="1">Cell membrane</location>
        <topology evidence="1">Multi-pass membrane protein</topology>
    </subcellularLocation>
</comment>
<evidence type="ECO:0000313" key="10">
    <source>
        <dbReference type="Proteomes" id="UP000502248"/>
    </source>
</evidence>
<dbReference type="CDD" id="cd06261">
    <property type="entry name" value="TM_PBP2"/>
    <property type="match status" value="1"/>
</dbReference>
<accession>A0A7Z2ZQB0</accession>
<feature type="transmembrane region" description="Helical" evidence="7">
    <location>
        <begin position="187"/>
        <end position="209"/>
    </location>
</feature>
<evidence type="ECO:0000259" key="8">
    <source>
        <dbReference type="PROSITE" id="PS50928"/>
    </source>
</evidence>
<dbReference type="GO" id="GO:0005886">
    <property type="term" value="C:plasma membrane"/>
    <property type="evidence" value="ECO:0007669"/>
    <property type="project" value="UniProtKB-SubCell"/>
</dbReference>
<evidence type="ECO:0000313" key="9">
    <source>
        <dbReference type="EMBL" id="QJD88223.1"/>
    </source>
</evidence>
<dbReference type="KEGG" id="cheb:HH215_18150"/>
<evidence type="ECO:0000256" key="7">
    <source>
        <dbReference type="SAM" id="Phobius"/>
    </source>
</evidence>
<feature type="transmembrane region" description="Helical" evidence="7">
    <location>
        <begin position="145"/>
        <end position="166"/>
    </location>
</feature>
<keyword evidence="3" id="KW-1003">Cell membrane</keyword>
<evidence type="ECO:0000256" key="5">
    <source>
        <dbReference type="ARBA" id="ARBA00022989"/>
    </source>
</evidence>